<dbReference type="InterPro" id="IPR050680">
    <property type="entry name" value="YpeA/RimI_acetyltransf"/>
</dbReference>
<feature type="domain" description="N-acetyltransferase" evidence="5">
    <location>
        <begin position="3"/>
        <end position="148"/>
    </location>
</feature>
<evidence type="ECO:0000256" key="2">
    <source>
        <dbReference type="ARBA" id="ARBA00022490"/>
    </source>
</evidence>
<dbReference type="AlphaFoldDB" id="A0A101HRG7"/>
<comment type="similarity">
    <text evidence="1">Belongs to the acetyltransferase family. RimI subfamily.</text>
</comment>
<gene>
    <name evidence="6" type="ORF">XD97_0563</name>
</gene>
<evidence type="ECO:0000313" key="6">
    <source>
        <dbReference type="EMBL" id="KUK81812.1"/>
    </source>
</evidence>
<dbReference type="Pfam" id="PF00583">
    <property type="entry name" value="Acetyltransf_1"/>
    <property type="match status" value="1"/>
</dbReference>
<evidence type="ECO:0000256" key="4">
    <source>
        <dbReference type="ARBA" id="ARBA00023315"/>
    </source>
</evidence>
<dbReference type="GO" id="GO:0008080">
    <property type="term" value="F:N-acetyltransferase activity"/>
    <property type="evidence" value="ECO:0007669"/>
    <property type="project" value="InterPro"/>
</dbReference>
<sequence>MDIKFKEMRLEHLNQVIQIENISYSSPWSRQSFAYEVVKNSFACYIVAVSDKKVVGYAGMWLILDEAHITNVAVHPDYRKAGIGKALMMQMIGRAVVNGISRMTLEVRPSNNAARHLYGMLGFKEKGVRKGYYTDTNEDAIIMWKNDLSGDSTQNISSVIYI</sequence>
<dbReference type="Gene3D" id="3.40.630.30">
    <property type="match status" value="1"/>
</dbReference>
<organism evidence="6 7">
    <name type="scientific">Pelotomaculum thermopropionicum</name>
    <dbReference type="NCBI Taxonomy" id="110500"/>
    <lineage>
        <taxon>Bacteria</taxon>
        <taxon>Bacillati</taxon>
        <taxon>Bacillota</taxon>
        <taxon>Clostridia</taxon>
        <taxon>Eubacteriales</taxon>
        <taxon>Desulfotomaculaceae</taxon>
        <taxon>Pelotomaculum</taxon>
    </lineage>
</organism>
<dbReference type="NCBIfam" id="TIGR01575">
    <property type="entry name" value="rimI"/>
    <property type="match status" value="1"/>
</dbReference>
<dbReference type="CDD" id="cd04301">
    <property type="entry name" value="NAT_SF"/>
    <property type="match status" value="1"/>
</dbReference>
<dbReference type="EMBL" id="LGGS01000127">
    <property type="protein sequence ID" value="KUK81812.1"/>
    <property type="molecule type" value="Genomic_DNA"/>
</dbReference>
<keyword evidence="4" id="KW-0012">Acyltransferase</keyword>
<comment type="caution">
    <text evidence="6">The sequence shown here is derived from an EMBL/GenBank/DDBJ whole genome shotgun (WGS) entry which is preliminary data.</text>
</comment>
<dbReference type="InterPro" id="IPR016181">
    <property type="entry name" value="Acyl_CoA_acyltransferase"/>
</dbReference>
<evidence type="ECO:0000256" key="1">
    <source>
        <dbReference type="ARBA" id="ARBA00005395"/>
    </source>
</evidence>
<dbReference type="InterPro" id="IPR000182">
    <property type="entry name" value="GNAT_dom"/>
</dbReference>
<dbReference type="Proteomes" id="UP000054705">
    <property type="component" value="Unassembled WGS sequence"/>
</dbReference>
<keyword evidence="2" id="KW-0963">Cytoplasm</keyword>
<name>A0A101HRG7_9FIRM</name>
<accession>A0A101HRG7</accession>
<proteinExistence type="inferred from homology"/>
<dbReference type="InterPro" id="IPR006464">
    <property type="entry name" value="AcTrfase_RimI/Ard1"/>
</dbReference>
<dbReference type="PANTHER" id="PTHR43420">
    <property type="entry name" value="ACETYLTRANSFERASE"/>
    <property type="match status" value="1"/>
</dbReference>
<reference evidence="7" key="1">
    <citation type="journal article" date="2015" name="MBio">
        <title>Genome-Resolved Metagenomic Analysis Reveals Roles for Candidate Phyla and Other Microbial Community Members in Biogeochemical Transformations in Oil Reservoirs.</title>
        <authorList>
            <person name="Hu P."/>
            <person name="Tom L."/>
            <person name="Singh A."/>
            <person name="Thomas B.C."/>
            <person name="Baker B.J."/>
            <person name="Piceno Y.M."/>
            <person name="Andersen G.L."/>
            <person name="Banfield J.F."/>
        </authorList>
    </citation>
    <scope>NUCLEOTIDE SEQUENCE [LARGE SCALE GENOMIC DNA]</scope>
</reference>
<dbReference type="PROSITE" id="PS51186">
    <property type="entry name" value="GNAT"/>
    <property type="match status" value="1"/>
</dbReference>
<keyword evidence="3 6" id="KW-0808">Transferase</keyword>
<evidence type="ECO:0000259" key="5">
    <source>
        <dbReference type="PROSITE" id="PS51186"/>
    </source>
</evidence>
<evidence type="ECO:0000313" key="7">
    <source>
        <dbReference type="Proteomes" id="UP000054705"/>
    </source>
</evidence>
<evidence type="ECO:0000256" key="3">
    <source>
        <dbReference type="ARBA" id="ARBA00022679"/>
    </source>
</evidence>
<protein>
    <submittedName>
        <fullName evidence="6">Ribosomal-protein-alanine acetyltransferase</fullName>
    </submittedName>
</protein>
<dbReference type="PANTHER" id="PTHR43420:SF44">
    <property type="entry name" value="ACETYLTRANSFERASE YPEA"/>
    <property type="match status" value="1"/>
</dbReference>
<dbReference type="SUPFAM" id="SSF55729">
    <property type="entry name" value="Acyl-CoA N-acyltransferases (Nat)"/>
    <property type="match status" value="1"/>
</dbReference>
<dbReference type="PATRIC" id="fig|110500.4.peg.12"/>